<proteinExistence type="predicted"/>
<gene>
    <name evidence="2" type="ORF">A2685_01660</name>
</gene>
<dbReference type="Proteomes" id="UP000178446">
    <property type="component" value="Unassembled WGS sequence"/>
</dbReference>
<comment type="caution">
    <text evidence="2">The sequence shown here is derived from an EMBL/GenBank/DDBJ whole genome shotgun (WGS) entry which is preliminary data.</text>
</comment>
<dbReference type="EMBL" id="MGGB01000028">
    <property type="protein sequence ID" value="OGM18935.1"/>
    <property type="molecule type" value="Genomic_DNA"/>
</dbReference>
<protein>
    <recommendedName>
        <fullName evidence="4">Bacterial Ig-like domain-containing protein</fullName>
    </recommendedName>
</protein>
<feature type="transmembrane region" description="Helical" evidence="1">
    <location>
        <begin position="294"/>
        <end position="316"/>
    </location>
</feature>
<keyword evidence="1" id="KW-0812">Transmembrane</keyword>
<accession>A0A1F7XXD2</accession>
<dbReference type="Gene3D" id="2.60.40.10">
    <property type="entry name" value="Immunoglobulins"/>
    <property type="match status" value="1"/>
</dbReference>
<evidence type="ECO:0000313" key="3">
    <source>
        <dbReference type="Proteomes" id="UP000178446"/>
    </source>
</evidence>
<evidence type="ECO:0008006" key="4">
    <source>
        <dbReference type="Google" id="ProtNLM"/>
    </source>
</evidence>
<evidence type="ECO:0000313" key="2">
    <source>
        <dbReference type="EMBL" id="OGM18935.1"/>
    </source>
</evidence>
<dbReference type="AlphaFoldDB" id="A0A1F7XXD2"/>
<dbReference type="InterPro" id="IPR013783">
    <property type="entry name" value="Ig-like_fold"/>
</dbReference>
<name>A0A1F7XXD2_9BACT</name>
<reference evidence="2 3" key="1">
    <citation type="journal article" date="2016" name="Nat. Commun.">
        <title>Thousands of microbial genomes shed light on interconnected biogeochemical processes in an aquifer system.</title>
        <authorList>
            <person name="Anantharaman K."/>
            <person name="Brown C.T."/>
            <person name="Hug L.A."/>
            <person name="Sharon I."/>
            <person name="Castelle C.J."/>
            <person name="Probst A.J."/>
            <person name="Thomas B.C."/>
            <person name="Singh A."/>
            <person name="Wilkins M.J."/>
            <person name="Karaoz U."/>
            <person name="Brodie E.L."/>
            <person name="Williams K.H."/>
            <person name="Hubbard S.S."/>
            <person name="Banfield J.F."/>
        </authorList>
    </citation>
    <scope>NUCLEOTIDE SEQUENCE [LARGE SCALE GENOMIC DNA]</scope>
</reference>
<sequence>MPYEYEGCLIKTLGETAYKQIYSGVRTPTYEEHLKYEACYGGRNNVSSVTFYTNQETLPKTTETCLKTVLTGGTYDKVRSGTSDVPYESRDKVNRCFGINPQPFEETRVYKAPDTVKNCLLDAIGASRFQEIQSGKSEPSEEEKTKSSLCFAKLNKDQSKFLPLPPEQVHFLKSKPEIVNVSDFKQETQKLKGQDVGGKIVLSGKALPNSTVNIYIFSDPIVVTTKTDENGDWVYELNEPLKGESHIAYATVRSDNGEIVRSDILDFQIQAAPDEPAIEQFIEETSATSAQKSFLYYSVIALIILTLSVSSVIAVVNVRKISARQKEGSVPNRDSERKL</sequence>
<evidence type="ECO:0000256" key="1">
    <source>
        <dbReference type="SAM" id="Phobius"/>
    </source>
</evidence>
<keyword evidence="1" id="KW-0472">Membrane</keyword>
<organism evidence="2 3">
    <name type="scientific">Candidatus Woesebacteria bacterium RIFCSPHIGHO2_01_FULL_37_10</name>
    <dbReference type="NCBI Taxonomy" id="1802489"/>
    <lineage>
        <taxon>Bacteria</taxon>
        <taxon>Candidatus Woeseibacteriota</taxon>
    </lineage>
</organism>
<keyword evidence="1" id="KW-1133">Transmembrane helix</keyword>